<feature type="region of interest" description="Disordered" evidence="1">
    <location>
        <begin position="1"/>
        <end position="60"/>
    </location>
</feature>
<protein>
    <submittedName>
        <fullName evidence="2">Uncharacterized protein</fullName>
    </submittedName>
</protein>
<name>A0ABR3Z5P4_9PEZI</name>
<dbReference type="EMBL" id="JAWDJO010000065">
    <property type="protein sequence ID" value="KAL1895958.1"/>
    <property type="molecule type" value="Genomic_DNA"/>
</dbReference>
<gene>
    <name evidence="2" type="ORF">Cpir12675_002997</name>
</gene>
<comment type="caution">
    <text evidence="2">The sequence shown here is derived from an EMBL/GenBank/DDBJ whole genome shotgun (WGS) entry which is preliminary data.</text>
</comment>
<feature type="compositionally biased region" description="Polar residues" evidence="1">
    <location>
        <begin position="28"/>
        <end position="41"/>
    </location>
</feature>
<dbReference type="Proteomes" id="UP001583280">
    <property type="component" value="Unassembled WGS sequence"/>
</dbReference>
<sequence>MAAEADEILATDQSGERHGASDEIASSPCIQDTPTSSTDNSMIEPEVEAAEMPANEPEPVTTSPFIDLEPKSAANYPPLASDVIRFPTATNVKLHVRRVTFEQFKNRFCHEDGLSFVEALYAGPDFADEMLTEAIKRADYQRYKAGQNQGARLHPFSWREGTPKVLSGKHRLVEFRVNSQLIQYFISQVASGHGSLRHAFHAVEPFEFTIHIQKKMQAALEQLKAKILSENEYREGFDVPSENSHHDALWEPQGVDDLHQEYVALVDESEYSVASSDMSEDAVWWPDGNIHDAMFDYDPAQVVELANSKIGLAHLQAYVRFMDAFIMPLAERFQGSAQPSTGITSETDTTLPTTVRFDDLYHLFQEGDLVFSSNVQKWTYTQQSKLSRAQQTFMALS</sequence>
<accession>A0ABR3Z5P4</accession>
<keyword evidence="3" id="KW-1185">Reference proteome</keyword>
<reference evidence="2 3" key="1">
    <citation type="journal article" date="2024" name="IMA Fungus">
        <title>IMA Genome - F19 : A genome assembly and annotation guide to empower mycologists, including annotated draft genome sequences of Ceratocystis pirilliformis, Diaporthe australafricana, Fusarium ophioides, Paecilomyces lecythidis, and Sporothrix stenoceras.</title>
        <authorList>
            <person name="Aylward J."/>
            <person name="Wilson A.M."/>
            <person name="Visagie C.M."/>
            <person name="Spraker J."/>
            <person name="Barnes I."/>
            <person name="Buitendag C."/>
            <person name="Ceriani C."/>
            <person name="Del Mar Angel L."/>
            <person name="du Plessis D."/>
            <person name="Fuchs T."/>
            <person name="Gasser K."/>
            <person name="Kramer D."/>
            <person name="Li W."/>
            <person name="Munsamy K."/>
            <person name="Piso A."/>
            <person name="Price J.L."/>
            <person name="Sonnekus B."/>
            <person name="Thomas C."/>
            <person name="van der Nest A."/>
            <person name="van Dijk A."/>
            <person name="van Heerden A."/>
            <person name="van Vuuren N."/>
            <person name="Yilmaz N."/>
            <person name="Duong T.A."/>
            <person name="van der Merwe N.A."/>
            <person name="Wingfield M.J."/>
            <person name="Wingfield B.D."/>
        </authorList>
    </citation>
    <scope>NUCLEOTIDE SEQUENCE [LARGE SCALE GENOMIC DNA]</scope>
    <source>
        <strain evidence="2 3">CMW 12675</strain>
    </source>
</reference>
<evidence type="ECO:0000313" key="2">
    <source>
        <dbReference type="EMBL" id="KAL1895958.1"/>
    </source>
</evidence>
<organism evidence="2 3">
    <name type="scientific">Ceratocystis pirilliformis</name>
    <dbReference type="NCBI Taxonomy" id="259994"/>
    <lineage>
        <taxon>Eukaryota</taxon>
        <taxon>Fungi</taxon>
        <taxon>Dikarya</taxon>
        <taxon>Ascomycota</taxon>
        <taxon>Pezizomycotina</taxon>
        <taxon>Sordariomycetes</taxon>
        <taxon>Hypocreomycetidae</taxon>
        <taxon>Microascales</taxon>
        <taxon>Ceratocystidaceae</taxon>
        <taxon>Ceratocystis</taxon>
    </lineage>
</organism>
<evidence type="ECO:0000313" key="3">
    <source>
        <dbReference type="Proteomes" id="UP001583280"/>
    </source>
</evidence>
<evidence type="ECO:0000256" key="1">
    <source>
        <dbReference type="SAM" id="MobiDB-lite"/>
    </source>
</evidence>
<feature type="compositionally biased region" description="Low complexity" evidence="1">
    <location>
        <begin position="50"/>
        <end position="59"/>
    </location>
</feature>
<proteinExistence type="predicted"/>